<keyword evidence="3 8" id="KW-0812">Transmembrane</keyword>
<reference evidence="10 11" key="1">
    <citation type="journal article" date="2013" name="Genome Biol.">
        <title>Genome of Acanthamoeba castellanii highlights extensive lateral gene transfer and early evolution of tyrosine kinase signaling.</title>
        <authorList>
            <person name="Clarke M."/>
            <person name="Lohan A.J."/>
            <person name="Liu B."/>
            <person name="Lagkouvardos I."/>
            <person name="Roy S."/>
            <person name="Zafar N."/>
            <person name="Bertelli C."/>
            <person name="Schilde C."/>
            <person name="Kianianmomeni A."/>
            <person name="Burglin T.R."/>
            <person name="Frech C."/>
            <person name="Turcotte B."/>
            <person name="Kopec K.O."/>
            <person name="Synnott J.M."/>
            <person name="Choo C."/>
            <person name="Paponov I."/>
            <person name="Finkler A."/>
            <person name="Soon Heng Tan C."/>
            <person name="Hutchins A.P."/>
            <person name="Weinmeier T."/>
            <person name="Rattei T."/>
            <person name="Chu J.S."/>
            <person name="Gimenez G."/>
            <person name="Irimia M."/>
            <person name="Rigden D.J."/>
            <person name="Fitzpatrick D.A."/>
            <person name="Lorenzo-Morales J."/>
            <person name="Bateman A."/>
            <person name="Chiu C.H."/>
            <person name="Tang P."/>
            <person name="Hegemann P."/>
            <person name="Fromm H."/>
            <person name="Raoult D."/>
            <person name="Greub G."/>
            <person name="Miranda-Saavedra D."/>
            <person name="Chen N."/>
            <person name="Nash P."/>
            <person name="Ginger M.L."/>
            <person name="Horn M."/>
            <person name="Schaap P."/>
            <person name="Caler L."/>
            <person name="Loftus B."/>
        </authorList>
    </citation>
    <scope>NUCLEOTIDE SEQUENCE [LARGE SCALE GENOMIC DNA]</scope>
    <source>
        <strain evidence="10 11">Neff</strain>
    </source>
</reference>
<evidence type="ECO:0000256" key="5">
    <source>
        <dbReference type="ARBA" id="ARBA00023002"/>
    </source>
</evidence>
<keyword evidence="6" id="KW-0443">Lipid metabolism</keyword>
<evidence type="ECO:0000256" key="3">
    <source>
        <dbReference type="ARBA" id="ARBA00022692"/>
    </source>
</evidence>
<feature type="transmembrane region" description="Helical" evidence="8">
    <location>
        <begin position="303"/>
        <end position="330"/>
    </location>
</feature>
<dbReference type="KEGG" id="acan:ACA1_260130"/>
<comment type="similarity">
    <text evidence="2">Belongs to the fatty acid desaturase type 1 family.</text>
</comment>
<feature type="transmembrane region" description="Helical" evidence="8">
    <location>
        <begin position="138"/>
        <end position="159"/>
    </location>
</feature>
<evidence type="ECO:0000313" key="10">
    <source>
        <dbReference type="EMBL" id="ELR11649.1"/>
    </source>
</evidence>
<dbReference type="VEuPathDB" id="AmoebaDB:ACA1_260130"/>
<dbReference type="SMR" id="L8GFN2"/>
<comment type="subcellular location">
    <subcellularLocation>
        <location evidence="1">Membrane</location>
        <topology evidence="1">Multi-pass membrane protein</topology>
    </subcellularLocation>
</comment>
<dbReference type="CDD" id="cd03506">
    <property type="entry name" value="Delta6-FADS-like"/>
    <property type="match status" value="1"/>
</dbReference>
<accession>L8GFN2</accession>
<dbReference type="InterPro" id="IPR001199">
    <property type="entry name" value="Cyt_B5-like_heme/steroid-bd"/>
</dbReference>
<name>L8GFN2_ACACF</name>
<feature type="transmembrane region" description="Helical" evidence="8">
    <location>
        <begin position="272"/>
        <end position="288"/>
    </location>
</feature>
<dbReference type="GO" id="GO:0016717">
    <property type="term" value="F:oxidoreductase activity, acting on paired donors, with oxidation of a pair of donors resulting in the reduction of molecular oxygen to two molecules of water"/>
    <property type="evidence" value="ECO:0007669"/>
    <property type="project" value="TreeGrafter"/>
</dbReference>
<dbReference type="OrthoDB" id="260091at2759"/>
<dbReference type="PANTHER" id="PTHR19353:SF88">
    <property type="entry name" value="DELTA(5) FATTY ACID DESATURASE FAT-4"/>
    <property type="match status" value="1"/>
</dbReference>
<gene>
    <name evidence="10" type="ORF">ACA1_260130</name>
</gene>
<evidence type="ECO:0000256" key="8">
    <source>
        <dbReference type="SAM" id="Phobius"/>
    </source>
</evidence>
<evidence type="ECO:0000256" key="2">
    <source>
        <dbReference type="ARBA" id="ARBA00009295"/>
    </source>
</evidence>
<dbReference type="PANTHER" id="PTHR19353">
    <property type="entry name" value="FATTY ACID DESATURASE 2"/>
    <property type="match status" value="1"/>
</dbReference>
<dbReference type="SMART" id="SM01117">
    <property type="entry name" value="Cyt-b5"/>
    <property type="match status" value="1"/>
</dbReference>
<evidence type="ECO:0000313" key="11">
    <source>
        <dbReference type="Proteomes" id="UP000011083"/>
    </source>
</evidence>
<feature type="domain" description="Cytochrome b5 heme-binding" evidence="9">
    <location>
        <begin position="21"/>
        <end position="97"/>
    </location>
</feature>
<dbReference type="GO" id="GO:0006629">
    <property type="term" value="P:lipid metabolic process"/>
    <property type="evidence" value="ECO:0007669"/>
    <property type="project" value="UniProtKB-KW"/>
</dbReference>
<dbReference type="PROSITE" id="PS50255">
    <property type="entry name" value="CYTOCHROME_B5_2"/>
    <property type="match status" value="1"/>
</dbReference>
<evidence type="ECO:0000256" key="6">
    <source>
        <dbReference type="ARBA" id="ARBA00023098"/>
    </source>
</evidence>
<dbReference type="GeneID" id="14911998"/>
<keyword evidence="4 8" id="KW-1133">Transmembrane helix</keyword>
<evidence type="ECO:0000259" key="9">
    <source>
        <dbReference type="PROSITE" id="PS50255"/>
    </source>
</evidence>
<dbReference type="SUPFAM" id="SSF55856">
    <property type="entry name" value="Cytochrome b5-like heme/steroid binding domain"/>
    <property type="match status" value="1"/>
</dbReference>
<dbReference type="Gene3D" id="3.10.120.10">
    <property type="entry name" value="Cytochrome b5-like heme/steroid binding domain"/>
    <property type="match status" value="1"/>
</dbReference>
<dbReference type="Pfam" id="PF00173">
    <property type="entry name" value="Cyt-b5"/>
    <property type="match status" value="1"/>
</dbReference>
<dbReference type="PIRSF" id="PIRSF015921">
    <property type="entry name" value="FA_sphinglp_des"/>
    <property type="match status" value="1"/>
</dbReference>
<sequence>MATASASNVLRLPGEGLATGLEQLEWAEVQKHNTRESSWLVINDQVYDITNFGRRHPGGKVIYHYAGQDATDSFRALHPDSALVMKYLKPLLIGQVAPGSSTAASIVDGARPAPSAFVEEFRQVRKEFEEQGLFEASWSFFFGMLAHIFLLEAAAYYSIKLLGNSWPVYLLAVGLLATAQAQAGWLQHDCGHLSVFRKSKWNHWMHYIVICHIKGASRAWWNWRHFEHHAKPNVVRKDPDITFPNLFLLGDHLTRKWAKAKKGVMPYNKQHLYWWAFPPLLLPVYFHYDNIRYVFQHKHWWDLFWIATFFAKHFTLYGPLMGGWGAFWFYMLVRTVESHWFTWVTQMNHIPMHVDNDRELDWPTLQGLATCNVEGSLFNDWFTGHLNYQIEHHLFPTMPRHNYAVANKKVQALYKKHGVPMQTKGLIEAFADIVKSLEHYGEVWKEAYYG</sequence>
<organism evidence="10 11">
    <name type="scientific">Acanthamoeba castellanii (strain ATCC 30010 / Neff)</name>
    <dbReference type="NCBI Taxonomy" id="1257118"/>
    <lineage>
        <taxon>Eukaryota</taxon>
        <taxon>Amoebozoa</taxon>
        <taxon>Discosea</taxon>
        <taxon>Longamoebia</taxon>
        <taxon>Centramoebida</taxon>
        <taxon>Acanthamoebidae</taxon>
        <taxon>Acanthamoeba</taxon>
    </lineage>
</organism>
<dbReference type="GO" id="GO:0016020">
    <property type="term" value="C:membrane"/>
    <property type="evidence" value="ECO:0007669"/>
    <property type="project" value="UniProtKB-SubCell"/>
</dbReference>
<keyword evidence="11" id="KW-1185">Reference proteome</keyword>
<dbReference type="EMBL" id="KB008148">
    <property type="protein sequence ID" value="ELR11649.1"/>
    <property type="molecule type" value="Genomic_DNA"/>
</dbReference>
<dbReference type="InterPro" id="IPR005804">
    <property type="entry name" value="FA_desaturase_dom"/>
</dbReference>
<dbReference type="Proteomes" id="UP000011083">
    <property type="component" value="Unassembled WGS sequence"/>
</dbReference>
<evidence type="ECO:0000256" key="1">
    <source>
        <dbReference type="ARBA" id="ARBA00004141"/>
    </source>
</evidence>
<dbReference type="InterPro" id="IPR036400">
    <property type="entry name" value="Cyt_B5-like_heme/steroid_sf"/>
</dbReference>
<evidence type="ECO:0000256" key="7">
    <source>
        <dbReference type="ARBA" id="ARBA00023136"/>
    </source>
</evidence>
<keyword evidence="7 8" id="KW-0472">Membrane</keyword>
<proteinExistence type="inferred from homology"/>
<evidence type="ECO:0000256" key="4">
    <source>
        <dbReference type="ARBA" id="ARBA00022989"/>
    </source>
</evidence>
<dbReference type="RefSeq" id="XP_004333662.1">
    <property type="nucleotide sequence ID" value="XM_004333614.1"/>
</dbReference>
<dbReference type="AlphaFoldDB" id="L8GFN2"/>
<dbReference type="InterPro" id="IPR012171">
    <property type="entry name" value="Fatty_acid_desaturase"/>
</dbReference>
<dbReference type="Pfam" id="PF00487">
    <property type="entry name" value="FA_desaturase"/>
    <property type="match status" value="1"/>
</dbReference>
<dbReference type="OMA" id="DLVMHPF"/>
<protein>
    <submittedName>
        <fullName evidence="10">Fatty acid desaturase 2, putative</fullName>
    </submittedName>
</protein>
<keyword evidence="5" id="KW-0560">Oxidoreductase</keyword>
<dbReference type="STRING" id="1257118.L8GFN2"/>
<feature type="transmembrane region" description="Helical" evidence="8">
    <location>
        <begin position="166"/>
        <end position="184"/>
    </location>
</feature>